<feature type="region of interest" description="Disordered" evidence="1">
    <location>
        <begin position="226"/>
        <end position="248"/>
    </location>
</feature>
<dbReference type="AlphaFoldDB" id="A0A158CQN3"/>
<dbReference type="InterPro" id="IPR043504">
    <property type="entry name" value="Peptidase_S1_PA_chymotrypsin"/>
</dbReference>
<name>A0A158CQN3_9BURK</name>
<organism evidence="2 3">
    <name type="scientific">Caballeronia hypogeia</name>
    <dbReference type="NCBI Taxonomy" id="1777140"/>
    <lineage>
        <taxon>Bacteria</taxon>
        <taxon>Pseudomonadati</taxon>
        <taxon>Pseudomonadota</taxon>
        <taxon>Betaproteobacteria</taxon>
        <taxon>Burkholderiales</taxon>
        <taxon>Burkholderiaceae</taxon>
        <taxon>Caballeronia</taxon>
    </lineage>
</organism>
<keyword evidence="3" id="KW-1185">Reference proteome</keyword>
<feature type="compositionally biased region" description="Basic and acidic residues" evidence="1">
    <location>
        <begin position="237"/>
        <end position="248"/>
    </location>
</feature>
<evidence type="ECO:0000313" key="2">
    <source>
        <dbReference type="EMBL" id="SAK84156.1"/>
    </source>
</evidence>
<sequence>MPFVSGTVVARGDYRHNNESANNDWAVIRLVQPVGNDVGFLPLFQIDVKFMKNRPVITAGFPAEKTRDMTDLSVLYGDLSCRLIGMHTYGFQAHACQVTPVSPEDPCLNRDNGQYYAIGMVGGDTDFNGMDRSELDAHANIAVSFDSGKADSVESEGDRIVQALKADQCGNVAREAKVKPTGGRSNDVVFGLFRYPLGDRFEVAGHESACAKDLAEAVPCRFADGDAHGRRRGVRGNGEHRHGALPDR</sequence>
<proteinExistence type="predicted"/>
<dbReference type="EMBL" id="FCOA02000026">
    <property type="protein sequence ID" value="SAK84156.1"/>
    <property type="molecule type" value="Genomic_DNA"/>
</dbReference>
<evidence type="ECO:0000313" key="3">
    <source>
        <dbReference type="Proteomes" id="UP000054851"/>
    </source>
</evidence>
<dbReference type="Gene3D" id="2.40.10.10">
    <property type="entry name" value="Trypsin-like serine proteases"/>
    <property type="match status" value="2"/>
</dbReference>
<protein>
    <submittedName>
        <fullName evidence="2">Uncharacterized protein</fullName>
    </submittedName>
</protein>
<comment type="caution">
    <text evidence="2">The sequence shown here is derived from an EMBL/GenBank/DDBJ whole genome shotgun (WGS) entry which is preliminary data.</text>
</comment>
<reference evidence="2" key="1">
    <citation type="submission" date="2016-01" db="EMBL/GenBank/DDBJ databases">
        <authorList>
            <person name="Peeters C."/>
        </authorList>
    </citation>
    <scope>NUCLEOTIDE SEQUENCE</scope>
    <source>
        <strain evidence="2">LMG 29322</strain>
    </source>
</reference>
<accession>A0A158CQN3</accession>
<evidence type="ECO:0000256" key="1">
    <source>
        <dbReference type="SAM" id="MobiDB-lite"/>
    </source>
</evidence>
<gene>
    <name evidence="2" type="ORF">AWB79_05726</name>
</gene>
<dbReference type="Proteomes" id="UP000054851">
    <property type="component" value="Unassembled WGS sequence"/>
</dbReference>